<dbReference type="SUPFAM" id="SSF54001">
    <property type="entry name" value="Cysteine proteinases"/>
    <property type="match status" value="1"/>
</dbReference>
<dbReference type="RefSeq" id="WP_052477182.1">
    <property type="nucleotide sequence ID" value="NZ_JXRR01000022.1"/>
</dbReference>
<feature type="domain" description="NlpC/P60" evidence="5">
    <location>
        <begin position="327"/>
        <end position="445"/>
    </location>
</feature>
<reference evidence="6 7" key="1">
    <citation type="submission" date="2015-01" db="EMBL/GenBank/DDBJ databases">
        <title>Jeotgalibacillus campisalis genome sequencing.</title>
        <authorList>
            <person name="Goh K.M."/>
            <person name="Chan K.-G."/>
            <person name="Yaakop A.S."/>
            <person name="Ee R."/>
            <person name="Gan H.M."/>
            <person name="Chan C.S."/>
        </authorList>
    </citation>
    <scope>NUCLEOTIDE SEQUENCE [LARGE SCALE GENOMIC DNA]</scope>
    <source>
        <strain evidence="6 7">SF-57</strain>
    </source>
</reference>
<accession>A0A0C2QYD2</accession>
<dbReference type="Pfam" id="PF04122">
    <property type="entry name" value="CW_binding_2"/>
    <property type="match status" value="3"/>
</dbReference>
<dbReference type="InterPro" id="IPR051922">
    <property type="entry name" value="Bact_Sporulation_Assoc"/>
</dbReference>
<keyword evidence="4" id="KW-0788">Thiol protease</keyword>
<keyword evidence="2" id="KW-0645">Protease</keyword>
<dbReference type="PATRIC" id="fig|220754.4.peg.3433"/>
<proteinExistence type="inferred from homology"/>
<dbReference type="InterPro" id="IPR038765">
    <property type="entry name" value="Papain-like_cys_pep_sf"/>
</dbReference>
<protein>
    <recommendedName>
        <fullName evidence="5">NlpC/P60 domain-containing protein</fullName>
    </recommendedName>
</protein>
<dbReference type="GO" id="GO:0008234">
    <property type="term" value="F:cysteine-type peptidase activity"/>
    <property type="evidence" value="ECO:0007669"/>
    <property type="project" value="UniProtKB-KW"/>
</dbReference>
<dbReference type="PANTHER" id="PTHR30032:SF8">
    <property type="entry name" value="GERMINATION-SPECIFIC N-ACETYLMURAMOYL-L-ALANINE AMIDASE"/>
    <property type="match status" value="1"/>
</dbReference>
<evidence type="ECO:0000313" key="6">
    <source>
        <dbReference type="EMBL" id="KIL43015.1"/>
    </source>
</evidence>
<dbReference type="Proteomes" id="UP000031972">
    <property type="component" value="Unassembled WGS sequence"/>
</dbReference>
<evidence type="ECO:0000256" key="3">
    <source>
        <dbReference type="ARBA" id="ARBA00022801"/>
    </source>
</evidence>
<dbReference type="Gene3D" id="3.90.1720.10">
    <property type="entry name" value="endopeptidase domain like (from Nostoc punctiforme)"/>
    <property type="match status" value="1"/>
</dbReference>
<sequence length="447" mass="47466">MNKTRNIISFVIVLMFLSVIKIDSAEASSFDINRISGSDRYETAVKISKEDFPNGTNHIVLAVGNNFPDALAGAPLAHKLKAPILLTAQNGIRSNTLAEIKRLKPSTAVILGGPSIISTSVEKQLQSLGIKVDRIQGKNRYETSVNIAKRIGATRAIVVNGSSFADSLSIASFAAKNQYPILLTAKNDIDPSVKNYVKGMSSTIIVGGTGAVSKNVASQLPKPKRFAGKDRYETSALVAKSLFPSTMNTVTAATGQGFADALTGSTFAAKKNQPVVLTRPTSLPTPVRNVLKSKKVSTVNVIGGESVVNASAFDAPKPPAPKPSPSIDLSDAVVSTGKDYLGVPYLWGGTTPSGFDCSGYLGYVFNKHDVYIPRTTADIWDYGTKVSSPKVGDIVMFETYKPGASHGGIYIGNNQFIHSGNDGVEITSLNNSYWKAAYIGAVDVINK</sequence>
<dbReference type="InterPro" id="IPR000064">
    <property type="entry name" value="NLP_P60_dom"/>
</dbReference>
<dbReference type="Gene3D" id="3.40.50.12090">
    <property type="match status" value="2"/>
</dbReference>
<dbReference type="Pfam" id="PF00877">
    <property type="entry name" value="NLPC_P60"/>
    <property type="match status" value="1"/>
</dbReference>
<keyword evidence="3" id="KW-0378">Hydrolase</keyword>
<keyword evidence="7" id="KW-1185">Reference proteome</keyword>
<dbReference type="InterPro" id="IPR007253">
    <property type="entry name" value="Cell_wall-bd_2"/>
</dbReference>
<evidence type="ECO:0000256" key="4">
    <source>
        <dbReference type="ARBA" id="ARBA00022807"/>
    </source>
</evidence>
<gene>
    <name evidence="6" type="ORF">KR50_34180</name>
</gene>
<dbReference type="EMBL" id="JXRR01000022">
    <property type="protein sequence ID" value="KIL43015.1"/>
    <property type="molecule type" value="Genomic_DNA"/>
</dbReference>
<evidence type="ECO:0000313" key="7">
    <source>
        <dbReference type="Proteomes" id="UP000031972"/>
    </source>
</evidence>
<dbReference type="PANTHER" id="PTHR30032">
    <property type="entry name" value="N-ACETYLMURAMOYL-L-ALANINE AMIDASE-RELATED"/>
    <property type="match status" value="1"/>
</dbReference>
<evidence type="ECO:0000256" key="1">
    <source>
        <dbReference type="ARBA" id="ARBA00007074"/>
    </source>
</evidence>
<comment type="similarity">
    <text evidence="1">Belongs to the peptidase C40 family.</text>
</comment>
<dbReference type="GO" id="GO:0006508">
    <property type="term" value="P:proteolysis"/>
    <property type="evidence" value="ECO:0007669"/>
    <property type="project" value="UniProtKB-KW"/>
</dbReference>
<evidence type="ECO:0000256" key="2">
    <source>
        <dbReference type="ARBA" id="ARBA00022670"/>
    </source>
</evidence>
<name>A0A0C2QYD2_9BACL</name>
<evidence type="ECO:0000259" key="5">
    <source>
        <dbReference type="PROSITE" id="PS51935"/>
    </source>
</evidence>
<organism evidence="6 7">
    <name type="scientific">Jeotgalibacillus campisalis</name>
    <dbReference type="NCBI Taxonomy" id="220754"/>
    <lineage>
        <taxon>Bacteria</taxon>
        <taxon>Bacillati</taxon>
        <taxon>Bacillota</taxon>
        <taxon>Bacilli</taxon>
        <taxon>Bacillales</taxon>
        <taxon>Caryophanaceae</taxon>
        <taxon>Jeotgalibacillus</taxon>
    </lineage>
</organism>
<comment type="caution">
    <text evidence="6">The sequence shown here is derived from an EMBL/GenBank/DDBJ whole genome shotgun (WGS) entry which is preliminary data.</text>
</comment>
<dbReference type="AlphaFoldDB" id="A0A0C2QYD2"/>
<dbReference type="PROSITE" id="PS51935">
    <property type="entry name" value="NLPC_P60"/>
    <property type="match status" value="1"/>
</dbReference>